<organism evidence="2 3">
    <name type="scientific">Yarrowia lipolytica</name>
    <name type="common">Candida lipolytica</name>
    <dbReference type="NCBI Taxonomy" id="4952"/>
    <lineage>
        <taxon>Eukaryota</taxon>
        <taxon>Fungi</taxon>
        <taxon>Dikarya</taxon>
        <taxon>Ascomycota</taxon>
        <taxon>Saccharomycotina</taxon>
        <taxon>Dipodascomycetes</taxon>
        <taxon>Dipodascales</taxon>
        <taxon>Dipodascales incertae sedis</taxon>
        <taxon>Yarrowia</taxon>
    </lineage>
</organism>
<dbReference type="VEuPathDB" id="FungiDB:YALI1_D35669g"/>
<dbReference type="Pfam" id="PF00400">
    <property type="entry name" value="WD40"/>
    <property type="match status" value="2"/>
</dbReference>
<feature type="compositionally biased region" description="Low complexity" evidence="1">
    <location>
        <begin position="840"/>
        <end position="857"/>
    </location>
</feature>
<accession>A0A1D8NGG8</accession>
<dbReference type="InterPro" id="IPR052779">
    <property type="entry name" value="WDR62"/>
</dbReference>
<dbReference type="InterPro" id="IPR015943">
    <property type="entry name" value="WD40/YVTN_repeat-like_dom_sf"/>
</dbReference>
<dbReference type="InterPro" id="IPR001680">
    <property type="entry name" value="WD40_rpt"/>
</dbReference>
<evidence type="ECO:0008006" key="4">
    <source>
        <dbReference type="Google" id="ProtNLM"/>
    </source>
</evidence>
<dbReference type="PANTHER" id="PTHR45589:SF1">
    <property type="entry name" value="WD REPEAT DOMAIN 62, ISOFORM G"/>
    <property type="match status" value="1"/>
</dbReference>
<name>A0A1D8NGG8_YARLL</name>
<feature type="region of interest" description="Disordered" evidence="1">
    <location>
        <begin position="13"/>
        <end position="60"/>
    </location>
</feature>
<dbReference type="InterPro" id="IPR036322">
    <property type="entry name" value="WD40_repeat_dom_sf"/>
</dbReference>
<evidence type="ECO:0000313" key="2">
    <source>
        <dbReference type="EMBL" id="AOW04711.1"/>
    </source>
</evidence>
<dbReference type="eggNOG" id="KOG1408">
    <property type="taxonomic scope" value="Eukaryota"/>
</dbReference>
<protein>
    <recommendedName>
        <fullName evidence="4">WD40-repeat-containing domain protein</fullName>
    </recommendedName>
</protein>
<dbReference type="SMART" id="SM00320">
    <property type="entry name" value="WD40"/>
    <property type="match status" value="6"/>
</dbReference>
<dbReference type="SUPFAM" id="SSF50978">
    <property type="entry name" value="WD40 repeat-like"/>
    <property type="match status" value="2"/>
</dbReference>
<dbReference type="PANTHER" id="PTHR45589">
    <property type="entry name" value="WD REPEAT DOMAIN 62, ISOFORM G"/>
    <property type="match status" value="1"/>
</dbReference>
<sequence length="954" mass="103001">MCFKTWHDNIEENDMSDDLRPYQLDRPANQTGRPQPLGPGDSPTVSPTNGTKPAGSKRNLIPATERSFLTVSNTIGASASSNMTFDVQRQTIAYTAGTGAVLGHYSTSLGLKQRYFCLRNTDQLNASFEAFQITATRDSYGFSSQTQYLGASEESPVDASPPKMPSPVKERAKSATAVAIRPDGRLLALGETGHSPKISIFSTAPDSDSSCPVAVITQHSFGVRFLRWSPCGTFLASLGTLNDGYLHIWHVQDKGVRLHSSNKCISQVEDMRWLSDKILITVGDHHVRVWKVEDKEGGLQNIQVLSGRNPVMGLVNNVTCTSVCPINQLEAVIGSKEGLVAVLNVSEETPKLTIRWQRLSPVSAVCMNSDGEICMAFGGKIAVVSLDEVFQEEGEDFGPIGTEVQQSPIVSLAEFGSRLVCLDSNRDISLIQDMKSQSIVQGQQGIIKGLTLGMSQVFWTADRVTCDDTSIKPELGKLNDESDNEISHALSLGSDVAIGDRSGRLSLYNEGSCKFSTQAHQADITGMAFHDGTLFTCSRDRTVQVFLVSHSSMELQQTIVGHTANILKLVVADQRLYSCSADRSIGVHALTGGVWAPLKSISLKSSPLDVILVDNELIVICSDKQVYVYRTDKCELVRNYKCANSRGDGLSVTRIVLGKFQHGGIKKDILVGVCTDKSLRLFDHATGALLASEWGHSDGVSGLILKPQSAVSAEVVTSGADGCLFVWKLSPWVESAVVSGSAALSTSPVARKVIPKLELSSIARENNLDTPNSPVLRPSPLRKSAVDSNGSPMTRTAGRPSFRSKETPSPVRNERPMSPARPKSPTRVSNVAIMGDKSPSRMGSSGSSRGISSGSPRAGNVSIDTMKTDLCVRLKRFRGEFDSKDDREKDYSALQEELEATLALLRGGTGLPKAETNLPSATCTTPAMDMETIVREFGDKIYSLLEDKMKGGGE</sequence>
<dbReference type="KEGG" id="yli:2911241"/>
<feature type="region of interest" description="Disordered" evidence="1">
    <location>
        <begin position="765"/>
        <end position="862"/>
    </location>
</feature>
<reference evidence="2 3" key="1">
    <citation type="journal article" date="2016" name="PLoS ONE">
        <title>Sequence Assembly of Yarrowia lipolytica Strain W29/CLIB89 Shows Transposable Element Diversity.</title>
        <authorList>
            <person name="Magnan C."/>
            <person name="Yu J."/>
            <person name="Chang I."/>
            <person name="Jahn E."/>
            <person name="Kanomata Y."/>
            <person name="Wu J."/>
            <person name="Zeller M."/>
            <person name="Oakes M."/>
            <person name="Baldi P."/>
            <person name="Sandmeyer S."/>
        </authorList>
    </citation>
    <scope>NUCLEOTIDE SEQUENCE [LARGE SCALE GENOMIC DNA]</scope>
    <source>
        <strain evidence="3">CLIB89(W29)</strain>
    </source>
</reference>
<dbReference type="Proteomes" id="UP000182444">
    <property type="component" value="Chromosome 1D"/>
</dbReference>
<dbReference type="Gene3D" id="2.130.10.10">
    <property type="entry name" value="YVTN repeat-like/Quinoprotein amine dehydrogenase"/>
    <property type="match status" value="2"/>
</dbReference>
<dbReference type="RefSeq" id="XP_503345.3">
    <property type="nucleotide sequence ID" value="XM_503345.3"/>
</dbReference>
<dbReference type="AlphaFoldDB" id="A0A1D8NGG8"/>
<proteinExistence type="predicted"/>
<gene>
    <name evidence="2" type="ORF">YALI1_D35669g</name>
</gene>
<dbReference type="VEuPathDB" id="FungiDB:YALI0_D27060g"/>
<dbReference type="EMBL" id="CP017556">
    <property type="protein sequence ID" value="AOW04711.1"/>
    <property type="molecule type" value="Genomic_DNA"/>
</dbReference>
<dbReference type="GeneID" id="2911241"/>
<evidence type="ECO:0000313" key="3">
    <source>
        <dbReference type="Proteomes" id="UP000182444"/>
    </source>
</evidence>
<evidence type="ECO:0000256" key="1">
    <source>
        <dbReference type="SAM" id="MobiDB-lite"/>
    </source>
</evidence>